<name>A0ABD1CXN7_CULPP</name>
<organism evidence="1 2">
    <name type="scientific">Culex pipiens pipiens</name>
    <name type="common">Northern house mosquito</name>
    <dbReference type="NCBI Taxonomy" id="38569"/>
    <lineage>
        <taxon>Eukaryota</taxon>
        <taxon>Metazoa</taxon>
        <taxon>Ecdysozoa</taxon>
        <taxon>Arthropoda</taxon>
        <taxon>Hexapoda</taxon>
        <taxon>Insecta</taxon>
        <taxon>Pterygota</taxon>
        <taxon>Neoptera</taxon>
        <taxon>Endopterygota</taxon>
        <taxon>Diptera</taxon>
        <taxon>Nematocera</taxon>
        <taxon>Culicoidea</taxon>
        <taxon>Culicidae</taxon>
        <taxon>Culicinae</taxon>
        <taxon>Culicini</taxon>
        <taxon>Culex</taxon>
        <taxon>Culex</taxon>
    </lineage>
</organism>
<proteinExistence type="predicted"/>
<accession>A0ABD1CXN7</accession>
<evidence type="ECO:0000313" key="1">
    <source>
        <dbReference type="EMBL" id="KAL1381220.1"/>
    </source>
</evidence>
<sequence>MRNRIRPDFFCKYKKVVK</sequence>
<dbReference type="AlphaFoldDB" id="A0ABD1CXN7"/>
<dbReference type="EMBL" id="JBEHCU010008737">
    <property type="protein sequence ID" value="KAL1381220.1"/>
    <property type="molecule type" value="Genomic_DNA"/>
</dbReference>
<protein>
    <submittedName>
        <fullName evidence="1">Uncharacterized protein</fullName>
    </submittedName>
</protein>
<comment type="caution">
    <text evidence="1">The sequence shown here is derived from an EMBL/GenBank/DDBJ whole genome shotgun (WGS) entry which is preliminary data.</text>
</comment>
<reference evidence="1 2" key="1">
    <citation type="submission" date="2024-05" db="EMBL/GenBank/DDBJ databases">
        <title>Culex pipiens pipiens assembly and annotation.</title>
        <authorList>
            <person name="Alout H."/>
            <person name="Durand T."/>
        </authorList>
    </citation>
    <scope>NUCLEOTIDE SEQUENCE [LARGE SCALE GENOMIC DNA]</scope>
    <source>
        <strain evidence="1">HA-2024</strain>
        <tissue evidence="1">Whole body</tissue>
    </source>
</reference>
<keyword evidence="2" id="KW-1185">Reference proteome</keyword>
<evidence type="ECO:0000313" key="2">
    <source>
        <dbReference type="Proteomes" id="UP001562425"/>
    </source>
</evidence>
<gene>
    <name evidence="1" type="ORF">pipiens_020245</name>
</gene>
<dbReference type="Proteomes" id="UP001562425">
    <property type="component" value="Unassembled WGS sequence"/>
</dbReference>